<evidence type="ECO:0008006" key="4">
    <source>
        <dbReference type="Google" id="ProtNLM"/>
    </source>
</evidence>
<dbReference type="EMBL" id="LVJH01000039">
    <property type="protein sequence ID" value="OAB40084.1"/>
    <property type="molecule type" value="Genomic_DNA"/>
</dbReference>
<name>A0A168J2R4_9BACL</name>
<dbReference type="AlphaFoldDB" id="A0A168J2R4"/>
<dbReference type="Pfam" id="PF01547">
    <property type="entry name" value="SBP_bac_1"/>
    <property type="match status" value="1"/>
</dbReference>
<dbReference type="PANTHER" id="PTHR43649:SF17">
    <property type="entry name" value="ABC TRANSPORTER SOLUTE BINDING PROTEIN-SUGAR TRANSPORT"/>
    <property type="match status" value="1"/>
</dbReference>
<sequence>MAKMLKWNVLVVFVLILSLVISACSSNTASNKNPASTKDNNSSSEPAKLSVFIASRATDAMYSSETLIWKELGKRLNIEFQFITGDTKTMTEKFPVMVSSGEYPDIVSGKIRDFNKFGMQGAFIPLNEHIENAPNIQKYLMDDKDAKTQTLAIDGNIYSIPMLSAVRTSEGPLVRKDWLDRLGLQMPETIDDWYNVLKAFKDKDANGNGDATDEIPFSTIGTPDTFYLDFADAWGIDLNVDGRWFEENGKMVYSPIDPRAKEYLTTMNKWYSEGLIDKEMLSRQDKDYTAMIFNDKVGATTHWIGYVAGFNSRPEAQKIKGFNYQVTPPPVLNKGDKALTSRQQLITVPWAWGISATNKNLEATMKLFDYVYSDEGQILLNFGVEGDTYTKNADGLIQYTEKIAKNADGIAKALYRIGAQPLLGFRQDAQYEKASCASEDACKQLFNYVDNNYFRDPVPSLKYTDEDGERFNELSTQINTYVDEMMSKFIIGQEPLSKFDTFVSTVKSMQFDELEEIQAKAYENYKELLK</sequence>
<dbReference type="PANTHER" id="PTHR43649">
    <property type="entry name" value="ARABINOSE-BINDING PROTEIN-RELATED"/>
    <property type="match status" value="1"/>
</dbReference>
<keyword evidence="3" id="KW-1185">Reference proteome</keyword>
<protein>
    <recommendedName>
        <fullName evidence="4">ABC transporter substrate-binding protein</fullName>
    </recommendedName>
</protein>
<evidence type="ECO:0000313" key="2">
    <source>
        <dbReference type="EMBL" id="OAB40084.1"/>
    </source>
</evidence>
<comment type="caution">
    <text evidence="2">The sequence shown here is derived from an EMBL/GenBank/DDBJ whole genome shotgun (WGS) entry which is preliminary data.</text>
</comment>
<evidence type="ECO:0000313" key="3">
    <source>
        <dbReference type="Proteomes" id="UP000076967"/>
    </source>
</evidence>
<dbReference type="PROSITE" id="PS51257">
    <property type="entry name" value="PROKAR_LIPOPROTEIN"/>
    <property type="match status" value="1"/>
</dbReference>
<evidence type="ECO:0000256" key="1">
    <source>
        <dbReference type="SAM" id="SignalP"/>
    </source>
</evidence>
<dbReference type="Proteomes" id="UP000076967">
    <property type="component" value="Unassembled WGS sequence"/>
</dbReference>
<dbReference type="RefSeq" id="WP_068535575.1">
    <property type="nucleotide sequence ID" value="NZ_LVJH01000039.1"/>
</dbReference>
<accession>A0A168J2R4</accession>
<dbReference type="Gene3D" id="3.40.190.10">
    <property type="entry name" value="Periplasmic binding protein-like II"/>
    <property type="match status" value="2"/>
</dbReference>
<reference evidence="2 3" key="1">
    <citation type="submission" date="2016-03" db="EMBL/GenBank/DDBJ databases">
        <title>Draft genome sequence of Paenibacillus glacialis DSM 22343.</title>
        <authorList>
            <person name="Shin S.-K."/>
            <person name="Yi H."/>
        </authorList>
    </citation>
    <scope>NUCLEOTIDE SEQUENCE [LARGE SCALE GENOMIC DNA]</scope>
    <source>
        <strain evidence="2 3">DSM 22343</strain>
    </source>
</reference>
<feature type="chain" id="PRO_5007898036" description="ABC transporter substrate-binding protein" evidence="1">
    <location>
        <begin position="30"/>
        <end position="530"/>
    </location>
</feature>
<feature type="signal peptide" evidence="1">
    <location>
        <begin position="1"/>
        <end position="29"/>
    </location>
</feature>
<dbReference type="STRING" id="494026.PGLA_18145"/>
<gene>
    <name evidence="2" type="ORF">PGLA_18145</name>
</gene>
<dbReference type="OrthoDB" id="9787283at2"/>
<dbReference type="InterPro" id="IPR050490">
    <property type="entry name" value="Bact_solute-bd_prot1"/>
</dbReference>
<dbReference type="SUPFAM" id="SSF53850">
    <property type="entry name" value="Periplasmic binding protein-like II"/>
    <property type="match status" value="1"/>
</dbReference>
<dbReference type="InterPro" id="IPR006059">
    <property type="entry name" value="SBP"/>
</dbReference>
<proteinExistence type="predicted"/>
<keyword evidence="1" id="KW-0732">Signal</keyword>
<organism evidence="2 3">
    <name type="scientific">Paenibacillus glacialis</name>
    <dbReference type="NCBI Taxonomy" id="494026"/>
    <lineage>
        <taxon>Bacteria</taxon>
        <taxon>Bacillati</taxon>
        <taxon>Bacillota</taxon>
        <taxon>Bacilli</taxon>
        <taxon>Bacillales</taxon>
        <taxon>Paenibacillaceae</taxon>
        <taxon>Paenibacillus</taxon>
    </lineage>
</organism>